<dbReference type="PRINTS" id="PR00455">
    <property type="entry name" value="HTHTETR"/>
</dbReference>
<dbReference type="PANTHER" id="PTHR30055:SF240">
    <property type="entry name" value="HTH-TYPE TRANSCRIPTIONAL REGULATOR ACRR"/>
    <property type="match status" value="1"/>
</dbReference>
<dbReference type="EMBL" id="FXAF01000007">
    <property type="protein sequence ID" value="SMF56602.1"/>
    <property type="molecule type" value="Genomic_DNA"/>
</dbReference>
<evidence type="ECO:0000259" key="5">
    <source>
        <dbReference type="PROSITE" id="PS50977"/>
    </source>
</evidence>
<evidence type="ECO:0000313" key="7">
    <source>
        <dbReference type="Proteomes" id="UP000192903"/>
    </source>
</evidence>
<evidence type="ECO:0000256" key="1">
    <source>
        <dbReference type="ARBA" id="ARBA00023015"/>
    </source>
</evidence>
<dbReference type="PANTHER" id="PTHR30055">
    <property type="entry name" value="HTH-TYPE TRANSCRIPTIONAL REGULATOR RUTR"/>
    <property type="match status" value="1"/>
</dbReference>
<dbReference type="InterPro" id="IPR023772">
    <property type="entry name" value="DNA-bd_HTH_TetR-type_CS"/>
</dbReference>
<keyword evidence="7" id="KW-1185">Reference proteome</keyword>
<feature type="DNA-binding region" description="H-T-H motif" evidence="4">
    <location>
        <begin position="39"/>
        <end position="58"/>
    </location>
</feature>
<dbReference type="PROSITE" id="PS50977">
    <property type="entry name" value="HTH_TETR_2"/>
    <property type="match status" value="1"/>
</dbReference>
<evidence type="ECO:0000313" key="6">
    <source>
        <dbReference type="EMBL" id="SMF56602.1"/>
    </source>
</evidence>
<dbReference type="AlphaFoldDB" id="A0A1X7FQ62"/>
<organism evidence="6 7">
    <name type="scientific">Xaviernesmea oryzae</name>
    <dbReference type="NCBI Taxonomy" id="464029"/>
    <lineage>
        <taxon>Bacteria</taxon>
        <taxon>Pseudomonadati</taxon>
        <taxon>Pseudomonadota</taxon>
        <taxon>Alphaproteobacteria</taxon>
        <taxon>Hyphomicrobiales</taxon>
        <taxon>Rhizobiaceae</taxon>
        <taxon>Rhizobium/Agrobacterium group</taxon>
        <taxon>Xaviernesmea</taxon>
    </lineage>
</organism>
<keyword evidence="1" id="KW-0805">Transcription regulation</keyword>
<reference evidence="7" key="1">
    <citation type="submission" date="2017-04" db="EMBL/GenBank/DDBJ databases">
        <authorList>
            <person name="Varghese N."/>
            <person name="Submissions S."/>
        </authorList>
    </citation>
    <scope>NUCLEOTIDE SEQUENCE [LARGE SCALE GENOMIC DNA]</scope>
    <source>
        <strain evidence="7">B4P</strain>
    </source>
</reference>
<evidence type="ECO:0000256" key="2">
    <source>
        <dbReference type="ARBA" id="ARBA00023125"/>
    </source>
</evidence>
<dbReference type="STRING" id="464029.SAMN02982989_0184"/>
<protein>
    <submittedName>
        <fullName evidence="6">Transcriptional regulator, TetR family</fullName>
    </submittedName>
</protein>
<dbReference type="Pfam" id="PF17932">
    <property type="entry name" value="TetR_C_24"/>
    <property type="match status" value="1"/>
</dbReference>
<dbReference type="GO" id="GO:0000976">
    <property type="term" value="F:transcription cis-regulatory region binding"/>
    <property type="evidence" value="ECO:0007669"/>
    <property type="project" value="TreeGrafter"/>
</dbReference>
<accession>A0A1X7FQ62</accession>
<dbReference type="OrthoDB" id="9779746at2"/>
<dbReference type="InterPro" id="IPR036271">
    <property type="entry name" value="Tet_transcr_reg_TetR-rel_C_sf"/>
</dbReference>
<keyword evidence="2 4" id="KW-0238">DNA-binding</keyword>
<dbReference type="SUPFAM" id="SSF48498">
    <property type="entry name" value="Tetracyclin repressor-like, C-terminal domain"/>
    <property type="match status" value="1"/>
</dbReference>
<dbReference type="RefSeq" id="WP_085423546.1">
    <property type="nucleotide sequence ID" value="NZ_FXAF01000007.1"/>
</dbReference>
<dbReference type="Pfam" id="PF00440">
    <property type="entry name" value="TetR_N"/>
    <property type="match status" value="1"/>
</dbReference>
<dbReference type="PROSITE" id="PS01081">
    <property type="entry name" value="HTH_TETR_1"/>
    <property type="match status" value="1"/>
</dbReference>
<dbReference type="InterPro" id="IPR009057">
    <property type="entry name" value="Homeodomain-like_sf"/>
</dbReference>
<dbReference type="Proteomes" id="UP000192903">
    <property type="component" value="Unassembled WGS sequence"/>
</dbReference>
<proteinExistence type="predicted"/>
<name>A0A1X7FQ62_9HYPH</name>
<evidence type="ECO:0000256" key="4">
    <source>
        <dbReference type="PROSITE-ProRule" id="PRU00335"/>
    </source>
</evidence>
<gene>
    <name evidence="6" type="ORF">SAMN02982989_0184</name>
</gene>
<sequence length="203" mass="23278">MTDRERRQVGRPATIEAPRETILAHAASLFATMGYENTSLQDVARAVGISKAAVYHYFSTKQQIYDEIVVVMLQQLEAFVRERVEKAERSEDGIRAFMVAHATFMEENFTEFVTLLHGHGGTSRVRSPGEIAARDSYETVLRTMLQQAQDRGELNIDNVASASRAILSMLNWMSRWFRPDGERRAAEFAEDYFKLLYMGFKRR</sequence>
<keyword evidence="3" id="KW-0804">Transcription</keyword>
<dbReference type="InterPro" id="IPR041490">
    <property type="entry name" value="KstR2_TetR_C"/>
</dbReference>
<dbReference type="Gene3D" id="1.10.357.10">
    <property type="entry name" value="Tetracycline Repressor, domain 2"/>
    <property type="match status" value="1"/>
</dbReference>
<dbReference type="SUPFAM" id="SSF46689">
    <property type="entry name" value="Homeodomain-like"/>
    <property type="match status" value="1"/>
</dbReference>
<dbReference type="InterPro" id="IPR050109">
    <property type="entry name" value="HTH-type_TetR-like_transc_reg"/>
</dbReference>
<dbReference type="InterPro" id="IPR001647">
    <property type="entry name" value="HTH_TetR"/>
</dbReference>
<dbReference type="GO" id="GO:0003700">
    <property type="term" value="F:DNA-binding transcription factor activity"/>
    <property type="evidence" value="ECO:0007669"/>
    <property type="project" value="TreeGrafter"/>
</dbReference>
<feature type="domain" description="HTH tetR-type" evidence="5">
    <location>
        <begin position="16"/>
        <end position="76"/>
    </location>
</feature>
<evidence type="ECO:0000256" key="3">
    <source>
        <dbReference type="ARBA" id="ARBA00023163"/>
    </source>
</evidence>